<dbReference type="KEGG" id="dva:DAD186_01800"/>
<keyword evidence="2" id="KW-0812">Transmembrane</keyword>
<dbReference type="EMBL" id="CP012117">
    <property type="protein sequence ID" value="ANP26739.1"/>
    <property type="molecule type" value="Genomic_DNA"/>
</dbReference>
<keyword evidence="2" id="KW-0472">Membrane</keyword>
<evidence type="ECO:0000313" key="4">
    <source>
        <dbReference type="Proteomes" id="UP000092596"/>
    </source>
</evidence>
<proteinExistence type="predicted"/>
<evidence type="ECO:0000256" key="2">
    <source>
        <dbReference type="SAM" id="Phobius"/>
    </source>
</evidence>
<dbReference type="RefSeq" id="WP_065247115.1">
    <property type="nucleotide sequence ID" value="NZ_CP012117.1"/>
</dbReference>
<gene>
    <name evidence="3" type="ORF">DAD186_01800</name>
</gene>
<name>A0A1B0ZFL3_9MICO</name>
<feature type="region of interest" description="Disordered" evidence="1">
    <location>
        <begin position="46"/>
        <end position="147"/>
    </location>
</feature>
<dbReference type="STRING" id="1630135.DAD186_01800"/>
<organism evidence="3 4">
    <name type="scientific">Dermabacter vaginalis</name>
    <dbReference type="NCBI Taxonomy" id="1630135"/>
    <lineage>
        <taxon>Bacteria</taxon>
        <taxon>Bacillati</taxon>
        <taxon>Actinomycetota</taxon>
        <taxon>Actinomycetes</taxon>
        <taxon>Micrococcales</taxon>
        <taxon>Dermabacteraceae</taxon>
        <taxon>Dermabacter</taxon>
    </lineage>
</organism>
<keyword evidence="2" id="KW-1133">Transmembrane helix</keyword>
<feature type="compositionally biased region" description="Pro residues" evidence="1">
    <location>
        <begin position="92"/>
        <end position="131"/>
    </location>
</feature>
<feature type="transmembrane region" description="Helical" evidence="2">
    <location>
        <begin position="15"/>
        <end position="41"/>
    </location>
</feature>
<dbReference type="Proteomes" id="UP000092596">
    <property type="component" value="Chromosome"/>
</dbReference>
<accession>A0A1B0ZFL3</accession>
<protein>
    <submittedName>
        <fullName evidence="3">Uncharacterized protein</fullName>
    </submittedName>
</protein>
<dbReference type="PATRIC" id="fig|1630135.4.peg.183"/>
<evidence type="ECO:0000313" key="3">
    <source>
        <dbReference type="EMBL" id="ANP26739.1"/>
    </source>
</evidence>
<dbReference type="AlphaFoldDB" id="A0A1B0ZFL3"/>
<reference evidence="3 4" key="1">
    <citation type="submission" date="2015-06" db="EMBL/GenBank/DDBJ databases">
        <title>Investigation of pathophysiology for high-risk pregnancy and development of treatment modality based on it.</title>
        <authorList>
            <person name="Kim B.-C."/>
            <person name="Lim S."/>
        </authorList>
    </citation>
    <scope>NUCLEOTIDE SEQUENCE [LARGE SCALE GENOMIC DNA]</scope>
    <source>
        <strain evidence="3 4">AD1-86</strain>
    </source>
</reference>
<evidence type="ECO:0000256" key="1">
    <source>
        <dbReference type="SAM" id="MobiDB-lite"/>
    </source>
</evidence>
<sequence>MTYPNSAAPQKSKTLVWVAIGMGIVFVLLLIAGGILAFMLLNGKDKKASEPKEGTSTSAPAPQPKPKPPASDNGGDEPAPKPQPNPGGSQPNPNPAPAPGPNPAPAPGPDPAPQPNPGPNPKPGGPDPAPGPNAGGGYVPPDQVGEFKVDSTLPPFNFGDTEKAYSSPNSTASFWVQVFNDPENGKIWVQDIDATGTQIGNWKCQEDAFADSGGDCYAQGPEGAIVLIMASGVKDLNEIAQFGDQLAEESQKPIE</sequence>